<keyword evidence="1" id="KW-0812">Transmembrane</keyword>
<dbReference type="InterPro" id="IPR052336">
    <property type="entry name" value="MlaD_Phospholipid_Transporter"/>
</dbReference>
<sequence length="416" mass="44125">MVQQQGGPTSPIGSPFVENPKPKRYLEQGWVIRLAGAGLVLGVVAAVAICLIMFAGGFQDTVKVTVAAPRAGLVMDRDAKVKIRGVEIGRVKSISDAADGSARIELALDPDKLRLVPANATVDISSTTVFGAKYINFVAPEHPSTDSLRPGTTVRAQSVTVEFNTIFQHLNDVLAKVQPEKLNATLTALGTALQGRGDKLGQAMADADTFLQQINPSLPTLQTDLQKTTIVSGTYADTVPDLLRTTDNAVVTGKTIVDEQQRIDAMLTDLIGLSDTTTPILNETGSPLVEALRLLNPTTALLDKYKSAIYCTIVGLGSNMSIVSDEFGGRYPAVNMNASIMPGGTPYKYPEDLPKVNASGGPHCEGVLDHVPGTNADYLVTDTSEGEVWHPETNPHFNATVFQLLYAGMPGLSGGK</sequence>
<dbReference type="InterPro" id="IPR024516">
    <property type="entry name" value="Mce_C"/>
</dbReference>
<dbReference type="EMBL" id="WMBB01000001">
    <property type="protein sequence ID" value="MTE11233.1"/>
    <property type="molecule type" value="Genomic_DNA"/>
</dbReference>
<feature type="domain" description="Mammalian cell entry C-terminal" evidence="3">
    <location>
        <begin position="145"/>
        <end position="362"/>
    </location>
</feature>
<keyword evidence="1" id="KW-1133">Transmembrane helix</keyword>
<dbReference type="InterPro" id="IPR005693">
    <property type="entry name" value="Mce"/>
</dbReference>
<name>A0A6I3KKY7_9NOCA</name>
<evidence type="ECO:0000256" key="1">
    <source>
        <dbReference type="SAM" id="Phobius"/>
    </source>
</evidence>
<dbReference type="AlphaFoldDB" id="A0A6I3KKY7"/>
<dbReference type="RefSeq" id="WP_154785806.1">
    <property type="nucleotide sequence ID" value="NZ_WMBB01000001.1"/>
</dbReference>
<evidence type="ECO:0000259" key="3">
    <source>
        <dbReference type="Pfam" id="PF11887"/>
    </source>
</evidence>
<protein>
    <submittedName>
        <fullName evidence="4">MCE family protein</fullName>
    </submittedName>
</protein>
<feature type="domain" description="Mce/MlaD" evidence="2">
    <location>
        <begin position="61"/>
        <end position="138"/>
    </location>
</feature>
<accession>A0A6I3KKY7</accession>
<dbReference type="PANTHER" id="PTHR33371:SF19">
    <property type="entry name" value="MCE-FAMILY PROTEIN MCE4A"/>
    <property type="match status" value="1"/>
</dbReference>
<dbReference type="NCBIfam" id="TIGR00996">
    <property type="entry name" value="Mtu_fam_mce"/>
    <property type="match status" value="1"/>
</dbReference>
<dbReference type="InterPro" id="IPR003399">
    <property type="entry name" value="Mce/MlaD"/>
</dbReference>
<organism evidence="4 5">
    <name type="scientific">Nocardia aurantiaca</name>
    <dbReference type="NCBI Taxonomy" id="2675850"/>
    <lineage>
        <taxon>Bacteria</taxon>
        <taxon>Bacillati</taxon>
        <taxon>Actinomycetota</taxon>
        <taxon>Actinomycetes</taxon>
        <taxon>Mycobacteriales</taxon>
        <taxon>Nocardiaceae</taxon>
        <taxon>Nocardia</taxon>
    </lineage>
</organism>
<evidence type="ECO:0000313" key="4">
    <source>
        <dbReference type="EMBL" id="MTE11233.1"/>
    </source>
</evidence>
<evidence type="ECO:0000259" key="2">
    <source>
        <dbReference type="Pfam" id="PF02470"/>
    </source>
</evidence>
<reference evidence="4 5" key="1">
    <citation type="submission" date="2019-11" db="EMBL/GenBank/DDBJ databases">
        <title>Nocardia sp. nov. CT2-14 isolated from soil.</title>
        <authorList>
            <person name="Kanchanasin P."/>
            <person name="Tanasupawat S."/>
            <person name="Yuki M."/>
            <person name="Kudo T."/>
        </authorList>
    </citation>
    <scope>NUCLEOTIDE SEQUENCE [LARGE SCALE GENOMIC DNA]</scope>
    <source>
        <strain evidence="4 5">CT2-14</strain>
    </source>
</reference>
<dbReference type="Pfam" id="PF11887">
    <property type="entry name" value="Mce4_CUP1"/>
    <property type="match status" value="1"/>
</dbReference>
<dbReference type="Proteomes" id="UP000432464">
    <property type="component" value="Unassembled WGS sequence"/>
</dbReference>
<dbReference type="Pfam" id="PF02470">
    <property type="entry name" value="MlaD"/>
    <property type="match status" value="1"/>
</dbReference>
<dbReference type="GO" id="GO:0051701">
    <property type="term" value="P:biological process involved in interaction with host"/>
    <property type="evidence" value="ECO:0007669"/>
    <property type="project" value="TreeGrafter"/>
</dbReference>
<proteinExistence type="predicted"/>
<dbReference type="PANTHER" id="PTHR33371">
    <property type="entry name" value="INTERMEMBRANE PHOSPHOLIPID TRANSPORT SYSTEM BINDING PROTEIN MLAD-RELATED"/>
    <property type="match status" value="1"/>
</dbReference>
<evidence type="ECO:0000313" key="5">
    <source>
        <dbReference type="Proteomes" id="UP000432464"/>
    </source>
</evidence>
<keyword evidence="5" id="KW-1185">Reference proteome</keyword>
<gene>
    <name evidence="4" type="ORF">GLP40_00280</name>
</gene>
<feature type="transmembrane region" description="Helical" evidence="1">
    <location>
        <begin position="30"/>
        <end position="55"/>
    </location>
</feature>
<dbReference type="GO" id="GO:0005576">
    <property type="term" value="C:extracellular region"/>
    <property type="evidence" value="ECO:0007669"/>
    <property type="project" value="TreeGrafter"/>
</dbReference>
<keyword evidence="1" id="KW-0472">Membrane</keyword>
<comment type="caution">
    <text evidence="4">The sequence shown here is derived from an EMBL/GenBank/DDBJ whole genome shotgun (WGS) entry which is preliminary data.</text>
</comment>